<accession>A0A7W6NQV0</accession>
<sequence>MDWDRAESEWVGAVVLVGLTFLNKEGEIDRREQFYGQIVSAHREHGIELDLSGARGGESYWLPPDLEAFQPAARGDYSLESTGELVRDPDLVTQWTVQAPLDD</sequence>
<evidence type="ECO:0000313" key="2">
    <source>
        <dbReference type="Proteomes" id="UP000529946"/>
    </source>
</evidence>
<protein>
    <submittedName>
        <fullName evidence="1">Uncharacterized protein</fullName>
    </submittedName>
</protein>
<organism evidence="1 2">
    <name type="scientific">Brevundimonas lenta</name>
    <dbReference type="NCBI Taxonomy" id="424796"/>
    <lineage>
        <taxon>Bacteria</taxon>
        <taxon>Pseudomonadati</taxon>
        <taxon>Pseudomonadota</taxon>
        <taxon>Alphaproteobacteria</taxon>
        <taxon>Caulobacterales</taxon>
        <taxon>Caulobacteraceae</taxon>
        <taxon>Brevundimonas</taxon>
    </lineage>
</organism>
<dbReference type="AlphaFoldDB" id="A0A7W6NQV0"/>
<name>A0A7W6NQV0_9CAUL</name>
<keyword evidence="2" id="KW-1185">Reference proteome</keyword>
<gene>
    <name evidence="1" type="ORF">GGR12_002376</name>
</gene>
<dbReference type="Proteomes" id="UP000529946">
    <property type="component" value="Unassembled WGS sequence"/>
</dbReference>
<evidence type="ECO:0000313" key="1">
    <source>
        <dbReference type="EMBL" id="MBB4083510.1"/>
    </source>
</evidence>
<proteinExistence type="predicted"/>
<dbReference type="RefSeq" id="WP_183204597.1">
    <property type="nucleotide sequence ID" value="NZ_BAAAER010000009.1"/>
</dbReference>
<dbReference type="EMBL" id="JACIDM010000002">
    <property type="protein sequence ID" value="MBB4083510.1"/>
    <property type="molecule type" value="Genomic_DNA"/>
</dbReference>
<comment type="caution">
    <text evidence="1">The sequence shown here is derived from an EMBL/GenBank/DDBJ whole genome shotgun (WGS) entry which is preliminary data.</text>
</comment>
<reference evidence="1 2" key="1">
    <citation type="submission" date="2020-08" db="EMBL/GenBank/DDBJ databases">
        <title>Genomic Encyclopedia of Type Strains, Phase IV (KMG-IV): sequencing the most valuable type-strain genomes for metagenomic binning, comparative biology and taxonomic classification.</title>
        <authorList>
            <person name="Goeker M."/>
        </authorList>
    </citation>
    <scope>NUCLEOTIDE SEQUENCE [LARGE SCALE GENOMIC DNA]</scope>
    <source>
        <strain evidence="1 2">DSM 23960</strain>
    </source>
</reference>